<dbReference type="Gene3D" id="1.25.40.10">
    <property type="entry name" value="Tetratricopeptide repeat domain"/>
    <property type="match status" value="1"/>
</dbReference>
<protein>
    <submittedName>
        <fullName evidence="3">Surface lipoprotein assembly modifier</fullName>
    </submittedName>
</protein>
<dbReference type="SUPFAM" id="SSF48452">
    <property type="entry name" value="TPR-like"/>
    <property type="match status" value="1"/>
</dbReference>
<evidence type="ECO:0000256" key="1">
    <source>
        <dbReference type="SAM" id="SignalP"/>
    </source>
</evidence>
<name>A0ABT3Z650_9HYPH</name>
<dbReference type="Proteomes" id="UP001073227">
    <property type="component" value="Unassembled WGS sequence"/>
</dbReference>
<organism evidence="3 4">
    <name type="scientific">Hoeflea algicola</name>
    <dbReference type="NCBI Taxonomy" id="2983763"/>
    <lineage>
        <taxon>Bacteria</taxon>
        <taxon>Pseudomonadati</taxon>
        <taxon>Pseudomonadota</taxon>
        <taxon>Alphaproteobacteria</taxon>
        <taxon>Hyphomicrobiales</taxon>
        <taxon>Rhizobiaceae</taxon>
        <taxon>Hoeflea</taxon>
    </lineage>
</organism>
<dbReference type="RefSeq" id="WP_267652426.1">
    <property type="nucleotide sequence ID" value="NZ_JAOVZR010000001.1"/>
</dbReference>
<accession>A0ABT3Z650</accession>
<gene>
    <name evidence="3" type="ORF">OEG84_03365</name>
</gene>
<keyword evidence="4" id="KW-1185">Reference proteome</keyword>
<feature type="signal peptide" evidence="1">
    <location>
        <begin position="1"/>
        <end position="27"/>
    </location>
</feature>
<evidence type="ECO:0000259" key="2">
    <source>
        <dbReference type="Pfam" id="PF04575"/>
    </source>
</evidence>
<sequence length="438" mass="48949">MSCISACCRLFVLGVCITALGIFQAVAVAAPAQQPNAIIGLLEAGEYDAARDELRRFLAGRKDTSLHIAHLEGLIARHKGEDAKAVEIFRFILSRQPNFTPSRIELAKTLASEGHFDSASYQLRIIELSSDDPEVRRQATSFGSAIRDQKPLSFSGYFSILPSTNVNRGTGNKTITIGGAKFVINDEGRQQSGVGVAAGGSFRRGFALGDQRQILWSGAVDTKKYQDRQFDETTLSTSVAIAQKLRGFNAEIGLTADHQWRGWQPYMLRYGVFANTAYKLMPLNTLSFGGSLRRQEYDDRFAYRDGWIARGSIAFHHAYTPTLSMMLSANVTAERTTLNHLDHNDLQGQFQINKNWAGGLMTNFFAKAETHHYLGPFPGTTITRNDTLWSLGMTASHRDFSYHGFRPEISYQYTKQISNISFYDYDTHDIGIYLTRNF</sequence>
<dbReference type="EMBL" id="JAOVZR010000001">
    <property type="protein sequence ID" value="MCY0146781.1"/>
    <property type="molecule type" value="Genomic_DNA"/>
</dbReference>
<evidence type="ECO:0000313" key="4">
    <source>
        <dbReference type="Proteomes" id="UP001073227"/>
    </source>
</evidence>
<reference evidence="3" key="1">
    <citation type="submission" date="2022-10" db="EMBL/GenBank/DDBJ databases">
        <title>Hoeflea sp. G2-23, isolated from marine algae.</title>
        <authorList>
            <person name="Kristyanto S."/>
            <person name="Kim J.M."/>
            <person name="Jeon C.O."/>
        </authorList>
    </citation>
    <scope>NUCLEOTIDE SEQUENCE</scope>
    <source>
        <strain evidence="3">G2-23</strain>
    </source>
</reference>
<dbReference type="Pfam" id="PF04575">
    <property type="entry name" value="SlipAM"/>
    <property type="match status" value="1"/>
</dbReference>
<feature type="domain" description="Surface lipoprotein assembly modifier C-terminal" evidence="2">
    <location>
        <begin position="154"/>
        <end position="438"/>
    </location>
</feature>
<proteinExistence type="predicted"/>
<dbReference type="InterPro" id="IPR011990">
    <property type="entry name" value="TPR-like_helical_dom_sf"/>
</dbReference>
<comment type="caution">
    <text evidence="3">The sequence shown here is derived from an EMBL/GenBank/DDBJ whole genome shotgun (WGS) entry which is preliminary data.</text>
</comment>
<evidence type="ECO:0000313" key="3">
    <source>
        <dbReference type="EMBL" id="MCY0146781.1"/>
    </source>
</evidence>
<feature type="chain" id="PRO_5045327876" evidence="1">
    <location>
        <begin position="28"/>
        <end position="438"/>
    </location>
</feature>
<keyword evidence="1" id="KW-0732">Signal</keyword>
<keyword evidence="3" id="KW-0449">Lipoprotein</keyword>
<dbReference type="InterPro" id="IPR007655">
    <property type="entry name" value="Slam_C"/>
</dbReference>